<keyword evidence="3" id="KW-0963">Cytoplasm</keyword>
<evidence type="ECO:0000259" key="10">
    <source>
        <dbReference type="SMART" id="SM00382"/>
    </source>
</evidence>
<dbReference type="FunFam" id="3.40.50.300:FF:000033">
    <property type="entry name" value="26S protease regulatory subunit 6B"/>
    <property type="match status" value="1"/>
</dbReference>
<dbReference type="NCBIfam" id="NF003069">
    <property type="entry name" value="PRK03992.1"/>
    <property type="match status" value="1"/>
</dbReference>
<keyword evidence="8" id="KW-0143">Chaperone</keyword>
<dbReference type="GO" id="GO:0005524">
    <property type="term" value="F:ATP binding"/>
    <property type="evidence" value="ECO:0007669"/>
    <property type="project" value="UniProtKB-KW"/>
</dbReference>
<evidence type="ECO:0000256" key="4">
    <source>
        <dbReference type="ARBA" id="ARBA00022741"/>
    </source>
</evidence>
<evidence type="ECO:0000256" key="3">
    <source>
        <dbReference type="ARBA" id="ARBA00022490"/>
    </source>
</evidence>
<keyword evidence="6" id="KW-0647">Proteasome</keyword>
<keyword evidence="4 9" id="KW-0547">Nucleotide-binding</keyword>
<evidence type="ECO:0000256" key="8">
    <source>
        <dbReference type="ARBA" id="ARBA00023186"/>
    </source>
</evidence>
<dbReference type="PATRIC" id="fig|228908.8.peg.190"/>
<evidence type="ECO:0000256" key="7">
    <source>
        <dbReference type="ARBA" id="ARBA00023054"/>
    </source>
</evidence>
<comment type="subcellular location">
    <subcellularLocation>
        <location evidence="1">Cytoplasm</location>
    </subcellularLocation>
</comment>
<dbReference type="InterPro" id="IPR050221">
    <property type="entry name" value="26S_Proteasome_ATPase"/>
</dbReference>
<dbReference type="Pfam" id="PF17862">
    <property type="entry name" value="AAA_lid_3"/>
    <property type="match status" value="1"/>
</dbReference>
<dbReference type="KEGG" id="neq:NEQ186"/>
<dbReference type="STRING" id="228908.NEQ186"/>
<dbReference type="SMART" id="SM00382">
    <property type="entry name" value="AAA"/>
    <property type="match status" value="1"/>
</dbReference>
<evidence type="ECO:0000256" key="1">
    <source>
        <dbReference type="ARBA" id="ARBA00004496"/>
    </source>
</evidence>
<accession>Q74ND1</accession>
<dbReference type="HOGENOM" id="CLU_000688_2_4_2"/>
<dbReference type="SUPFAM" id="SSF52540">
    <property type="entry name" value="P-loop containing nucleoside triphosphate hydrolases"/>
    <property type="match status" value="1"/>
</dbReference>
<evidence type="ECO:0000313" key="11">
    <source>
        <dbReference type="EMBL" id="AAR39040.1"/>
    </source>
</evidence>
<dbReference type="InterPro" id="IPR003960">
    <property type="entry name" value="ATPase_AAA_CS"/>
</dbReference>
<proteinExistence type="inferred from homology"/>
<feature type="domain" description="AAA+ ATPase" evidence="10">
    <location>
        <begin position="142"/>
        <end position="281"/>
    </location>
</feature>
<dbReference type="InterPro" id="IPR003593">
    <property type="entry name" value="AAA+_ATPase"/>
</dbReference>
<dbReference type="PROSITE" id="PS00674">
    <property type="entry name" value="AAA"/>
    <property type="match status" value="1"/>
</dbReference>
<reference evidence="11 12" key="1">
    <citation type="journal article" date="2003" name="Proc. Natl. Acad. Sci. U.S.A.">
        <title>The genome of Nanoarchaeum equitans: insights into early archaeal evolution and derived parasitism.</title>
        <authorList>
            <person name="Waters E."/>
            <person name="Hohn M.J."/>
            <person name="Ahel I."/>
            <person name="Graham D.E."/>
            <person name="Adams M.D."/>
            <person name="Barnstead M."/>
            <person name="Beeson K.Y."/>
            <person name="Bibbs L."/>
            <person name="Bolanos R."/>
            <person name="Keller M."/>
            <person name="Kretz K."/>
            <person name="Lin X."/>
            <person name="Mathur E."/>
            <person name="Ni J."/>
            <person name="Podar M."/>
            <person name="Richardson T."/>
            <person name="Sutton G.G."/>
            <person name="Simon M."/>
            <person name="Soll D."/>
            <person name="Stetter K.O."/>
            <person name="Short J.M."/>
            <person name="Noordewier M."/>
        </authorList>
    </citation>
    <scope>NUCLEOTIDE SEQUENCE [LARGE SCALE GENOMIC DNA]</scope>
    <source>
        <strain evidence="11 12">Kin4-M</strain>
    </source>
</reference>
<dbReference type="InterPro" id="IPR012340">
    <property type="entry name" value="NA-bd_OB-fold"/>
</dbReference>
<dbReference type="AlphaFoldDB" id="Q74ND1"/>
<dbReference type="InterPro" id="IPR003959">
    <property type="entry name" value="ATPase_AAA_core"/>
</dbReference>
<dbReference type="EnsemblBacteria" id="AAR39040">
    <property type="protein sequence ID" value="AAR39040"/>
    <property type="gene ID" value="NEQ186"/>
</dbReference>
<dbReference type="GO" id="GO:0000502">
    <property type="term" value="C:proteasome complex"/>
    <property type="evidence" value="ECO:0007669"/>
    <property type="project" value="UniProtKB-KW"/>
</dbReference>
<dbReference type="GO" id="GO:0005737">
    <property type="term" value="C:cytoplasm"/>
    <property type="evidence" value="ECO:0007669"/>
    <property type="project" value="UniProtKB-SubCell"/>
</dbReference>
<evidence type="ECO:0000313" key="12">
    <source>
        <dbReference type="Proteomes" id="UP000000578"/>
    </source>
</evidence>
<sequence>MDEKEIEEILEENKRLKSMVNYLQKELEKFRSPPLVVAEVIKPYGERAIVRLPTGMELLVEKLSKIEIEPGDTVFLNQSNMVIVGKAEKRKKFNIDAFVITEKPNVDWSQIGGLKEQIEEIREAIELPLTKPEIFEKIGIEPPKGVLLYGPPGTGKTLIGKALAKSANATFIYIVGSELVQKYIGEGAKLVKELFDYAREHAPAIVFIDEIDAIAARRIETGTSGEREVQRTFMQLLAEIDGFKPLDKVKVIGATNRLDILDPAILRPGRFDRIIHIPLPDKQGRIEIFKIHTRKMRTKDIDYSLLAELTEGFSGAEIKQVCIEAGYLAIRNKRDYVILEDFIKAIDKVKKMRKKEEYQRFLKGLSYFG</sequence>
<protein>
    <submittedName>
        <fullName evidence="11">NEQ186</fullName>
    </submittedName>
</protein>
<dbReference type="BioCyc" id="NEQU228908:GJB6-201-MONOMER"/>
<dbReference type="Proteomes" id="UP000000578">
    <property type="component" value="Chromosome"/>
</dbReference>
<evidence type="ECO:0000256" key="5">
    <source>
        <dbReference type="ARBA" id="ARBA00022840"/>
    </source>
</evidence>
<dbReference type="NCBIfam" id="TIGR01242">
    <property type="entry name" value="proteasome-activating nucleotidase"/>
    <property type="match status" value="1"/>
</dbReference>
<comment type="similarity">
    <text evidence="2 9">Belongs to the AAA ATPase family.</text>
</comment>
<dbReference type="InterPro" id="IPR041569">
    <property type="entry name" value="AAA_lid_3"/>
</dbReference>
<dbReference type="PANTHER" id="PTHR23073">
    <property type="entry name" value="26S PROTEASOME REGULATORY SUBUNIT"/>
    <property type="match status" value="1"/>
</dbReference>
<evidence type="ECO:0000256" key="9">
    <source>
        <dbReference type="RuleBase" id="RU003651"/>
    </source>
</evidence>
<name>Q74ND1_NANEQ</name>
<keyword evidence="12" id="KW-1185">Reference proteome</keyword>
<dbReference type="Gene3D" id="1.10.8.60">
    <property type="match status" value="1"/>
</dbReference>
<dbReference type="Pfam" id="PF00004">
    <property type="entry name" value="AAA"/>
    <property type="match status" value="1"/>
</dbReference>
<dbReference type="Gene3D" id="3.40.50.300">
    <property type="entry name" value="P-loop containing nucleotide triphosphate hydrolases"/>
    <property type="match status" value="1"/>
</dbReference>
<dbReference type="Gene3D" id="2.40.50.140">
    <property type="entry name" value="Nucleic acid-binding proteins"/>
    <property type="match status" value="1"/>
</dbReference>
<evidence type="ECO:0000256" key="2">
    <source>
        <dbReference type="ARBA" id="ARBA00006914"/>
    </source>
</evidence>
<gene>
    <name evidence="11" type="ordered locus">NEQ186</name>
</gene>
<keyword evidence="7" id="KW-0175">Coiled coil</keyword>
<dbReference type="InterPro" id="IPR027417">
    <property type="entry name" value="P-loop_NTPase"/>
</dbReference>
<dbReference type="EMBL" id="AE017199">
    <property type="protein sequence ID" value="AAR39040.1"/>
    <property type="molecule type" value="Genomic_DNA"/>
</dbReference>
<dbReference type="GO" id="GO:0016887">
    <property type="term" value="F:ATP hydrolysis activity"/>
    <property type="evidence" value="ECO:0007669"/>
    <property type="project" value="InterPro"/>
</dbReference>
<keyword evidence="5 9" id="KW-0067">ATP-binding</keyword>
<evidence type="ECO:0000256" key="6">
    <source>
        <dbReference type="ARBA" id="ARBA00022942"/>
    </source>
</evidence>
<organism evidence="11 12">
    <name type="scientific">Nanoarchaeum equitans (strain Kin4-M)</name>
    <dbReference type="NCBI Taxonomy" id="228908"/>
    <lineage>
        <taxon>Archaea</taxon>
        <taxon>Nanobdellota</taxon>
        <taxon>Candidatus Nanoarchaeia</taxon>
        <taxon>Nanoarchaeales</taxon>
        <taxon>Nanoarchaeaceae</taxon>
        <taxon>Nanoarchaeum</taxon>
    </lineage>
</organism>